<comment type="caution">
    <text evidence="2">The sequence shown here is derived from an EMBL/GenBank/DDBJ whole genome shotgun (WGS) entry which is preliminary data.</text>
</comment>
<feature type="chain" id="PRO_5039326788" evidence="1">
    <location>
        <begin position="16"/>
        <end position="185"/>
    </location>
</feature>
<reference evidence="2" key="2">
    <citation type="submission" date="2021-04" db="EMBL/GenBank/DDBJ databases">
        <authorList>
            <person name="Gilroy R."/>
        </authorList>
    </citation>
    <scope>NUCLEOTIDE SEQUENCE</scope>
    <source>
        <strain evidence="2">742</strain>
    </source>
</reference>
<dbReference type="AlphaFoldDB" id="A0A9E2NSV5"/>
<accession>A0A9E2NSV5</accession>
<dbReference type="Pfam" id="PF14270">
    <property type="entry name" value="DUF4358"/>
    <property type="match status" value="1"/>
</dbReference>
<evidence type="ECO:0000313" key="2">
    <source>
        <dbReference type="EMBL" id="MBU3820374.1"/>
    </source>
</evidence>
<name>A0A9E2NSV5_9FIRM</name>
<dbReference type="EMBL" id="JAHLFH010000178">
    <property type="protein sequence ID" value="MBU3820374.1"/>
    <property type="molecule type" value="Genomic_DNA"/>
</dbReference>
<evidence type="ECO:0000313" key="3">
    <source>
        <dbReference type="Proteomes" id="UP000824178"/>
    </source>
</evidence>
<dbReference type="Proteomes" id="UP000824178">
    <property type="component" value="Unassembled WGS sequence"/>
</dbReference>
<reference evidence="2" key="1">
    <citation type="journal article" date="2021" name="PeerJ">
        <title>Extensive microbial diversity within the chicken gut microbiome revealed by metagenomics and culture.</title>
        <authorList>
            <person name="Gilroy R."/>
            <person name="Ravi A."/>
            <person name="Getino M."/>
            <person name="Pursley I."/>
            <person name="Horton D.L."/>
            <person name="Alikhan N.F."/>
            <person name="Baker D."/>
            <person name="Gharbi K."/>
            <person name="Hall N."/>
            <person name="Watson M."/>
            <person name="Adriaenssens E.M."/>
            <person name="Foster-Nyarko E."/>
            <person name="Jarju S."/>
            <person name="Secka A."/>
            <person name="Antonio M."/>
            <person name="Oren A."/>
            <person name="Chaudhuri R.R."/>
            <person name="La Ragione R."/>
            <person name="Hildebrand F."/>
            <person name="Pallen M.J."/>
        </authorList>
    </citation>
    <scope>NUCLEOTIDE SEQUENCE</scope>
    <source>
        <strain evidence="2">742</strain>
    </source>
</reference>
<dbReference type="InterPro" id="IPR025648">
    <property type="entry name" value="DUF4358"/>
</dbReference>
<gene>
    <name evidence="2" type="ORF">H9864_08430</name>
</gene>
<protein>
    <submittedName>
        <fullName evidence="2">DUF4358 domain-containing protein</fullName>
    </submittedName>
</protein>
<keyword evidence="1" id="KW-0732">Signal</keyword>
<feature type="signal peptide" evidence="1">
    <location>
        <begin position="1"/>
        <end position="15"/>
    </location>
</feature>
<dbReference type="PROSITE" id="PS51257">
    <property type="entry name" value="PROKAR_LIPOPROTEIN"/>
    <property type="match status" value="1"/>
</dbReference>
<sequence length="185" mass="19880">MKRLIAIVLSVLALAALVGCSSGSGSGSKDRDYAQIIHDARSDEDNEYRMIARPAEEEGKFTAIDGPSSEYTAEDLSDNIANFTLPLLGLEEGDYEDFAASVSDMMTQSYGVAIVKPAEDKTDAVKEALQNYVTNQQKTMENYLFDQYEIAKAAVVETVPSGEVVLVCCENSDAVFASIKAALAG</sequence>
<organism evidence="2 3">
    <name type="scientific">Candidatus Faecalibacterium intestinavium</name>
    <dbReference type="NCBI Taxonomy" id="2838580"/>
    <lineage>
        <taxon>Bacteria</taxon>
        <taxon>Bacillati</taxon>
        <taxon>Bacillota</taxon>
        <taxon>Clostridia</taxon>
        <taxon>Eubacteriales</taxon>
        <taxon>Oscillospiraceae</taxon>
        <taxon>Faecalibacterium</taxon>
    </lineage>
</organism>
<proteinExistence type="predicted"/>
<evidence type="ECO:0000256" key="1">
    <source>
        <dbReference type="SAM" id="SignalP"/>
    </source>
</evidence>